<feature type="binding site" evidence="6">
    <location>
        <position position="459"/>
    </location>
    <ligand>
        <name>substrate</name>
        <note>ligand shared between dimeric partners</note>
    </ligand>
</feature>
<comment type="pathway">
    <text evidence="4 8">Carbohydrate degradation; pentose phosphate pathway; D-ribulose 5-phosphate from D-glucose 6-phosphate (oxidative stage): step 3/3.</text>
</comment>
<accession>A0A6B1G3I5</accession>
<organism evidence="10">
    <name type="scientific">Caldilineaceae bacterium SB0675_bin_29</name>
    <dbReference type="NCBI Taxonomy" id="2605266"/>
    <lineage>
        <taxon>Bacteria</taxon>
        <taxon>Bacillati</taxon>
        <taxon>Chloroflexota</taxon>
        <taxon>Caldilineae</taxon>
        <taxon>Caldilineales</taxon>
        <taxon>Caldilineaceae</taxon>
    </lineage>
</organism>
<dbReference type="InterPro" id="IPR006114">
    <property type="entry name" value="6PGDH_C"/>
</dbReference>
<dbReference type="NCBIfam" id="TIGR00873">
    <property type="entry name" value="gnd"/>
    <property type="match status" value="1"/>
</dbReference>
<comment type="catalytic activity">
    <reaction evidence="4 8">
        <text>6-phospho-D-gluconate + NADP(+) = D-ribulose 5-phosphate + CO2 + NADPH</text>
        <dbReference type="Rhea" id="RHEA:10116"/>
        <dbReference type="ChEBI" id="CHEBI:16526"/>
        <dbReference type="ChEBI" id="CHEBI:57783"/>
        <dbReference type="ChEBI" id="CHEBI:58121"/>
        <dbReference type="ChEBI" id="CHEBI:58349"/>
        <dbReference type="ChEBI" id="CHEBI:58759"/>
        <dbReference type="EC" id="1.1.1.44"/>
    </reaction>
</comment>
<dbReference type="GO" id="GO:0004616">
    <property type="term" value="F:phosphogluconate dehydrogenase (decarboxylating) activity"/>
    <property type="evidence" value="ECO:0007669"/>
    <property type="project" value="UniProtKB-EC"/>
</dbReference>
<dbReference type="NCBIfam" id="NF006765">
    <property type="entry name" value="PRK09287.1"/>
    <property type="match status" value="1"/>
</dbReference>
<evidence type="ECO:0000256" key="7">
    <source>
        <dbReference type="PIRSR" id="PIRSR000109-3"/>
    </source>
</evidence>
<comment type="subunit">
    <text evidence="4">Homodimer.</text>
</comment>
<dbReference type="PANTHER" id="PTHR11811">
    <property type="entry name" value="6-PHOSPHOGLUCONATE DEHYDROGENASE"/>
    <property type="match status" value="1"/>
</dbReference>
<comment type="function">
    <text evidence="4">Catalyzes the oxidative decarboxylation of 6-phosphogluconate to ribulose 5-phosphate and CO(2), with concomitant reduction of NADP to NADPH.</text>
</comment>
<feature type="active site" description="Proton acceptor" evidence="5">
    <location>
        <position position="189"/>
    </location>
</feature>
<dbReference type="UniPathway" id="UPA00115">
    <property type="reaction ID" value="UER00410"/>
</dbReference>
<evidence type="ECO:0000259" key="9">
    <source>
        <dbReference type="SMART" id="SM01350"/>
    </source>
</evidence>
<dbReference type="Gene3D" id="3.40.50.720">
    <property type="entry name" value="NAD(P)-binding Rossmann-like Domain"/>
    <property type="match status" value="1"/>
</dbReference>
<feature type="binding site" description="in other chain" evidence="6">
    <location>
        <begin position="192"/>
        <end position="193"/>
    </location>
    <ligand>
        <name>substrate</name>
        <note>ligand shared between dimeric partners</note>
    </ligand>
</feature>
<dbReference type="PRINTS" id="PR00076">
    <property type="entry name" value="6PGDHDRGNASE"/>
</dbReference>
<feature type="binding site" evidence="7">
    <location>
        <position position="107"/>
    </location>
    <ligand>
        <name>NADP(+)</name>
        <dbReference type="ChEBI" id="CHEBI:58349"/>
    </ligand>
</feature>
<evidence type="ECO:0000256" key="3">
    <source>
        <dbReference type="ARBA" id="ARBA00023064"/>
    </source>
</evidence>
<evidence type="ECO:0000256" key="6">
    <source>
        <dbReference type="PIRSR" id="PIRSR000109-2"/>
    </source>
</evidence>
<dbReference type="SUPFAM" id="SSF51735">
    <property type="entry name" value="NAD(P)-binding Rossmann-fold domains"/>
    <property type="match status" value="1"/>
</dbReference>
<feature type="binding site" description="in other chain" evidence="6">
    <location>
        <begin position="133"/>
        <end position="135"/>
    </location>
    <ligand>
        <name>substrate</name>
        <note>ligand shared between dimeric partners</note>
    </ligand>
</feature>
<keyword evidence="3 8" id="KW-0311">Gluconate utilization</keyword>
<feature type="binding site" evidence="7">
    <location>
        <begin position="79"/>
        <end position="81"/>
    </location>
    <ligand>
        <name>NADP(+)</name>
        <dbReference type="ChEBI" id="CHEBI:58349"/>
    </ligand>
</feature>
<evidence type="ECO:0000256" key="1">
    <source>
        <dbReference type="ARBA" id="ARBA00008419"/>
    </source>
</evidence>
<dbReference type="InterPro" id="IPR006183">
    <property type="entry name" value="Pgluconate_DH"/>
</dbReference>
<dbReference type="EC" id="1.1.1.44" evidence="4 8"/>
<dbReference type="Pfam" id="PF00393">
    <property type="entry name" value="6PGD"/>
    <property type="match status" value="1"/>
</dbReference>
<dbReference type="Gene3D" id="1.10.1040.10">
    <property type="entry name" value="N-(1-d-carboxylethyl)-l-norvaline Dehydrogenase, domain 2"/>
    <property type="match status" value="1"/>
</dbReference>
<dbReference type="InterPro" id="IPR036291">
    <property type="entry name" value="NAD(P)-bd_dom_sf"/>
</dbReference>
<dbReference type="InterPro" id="IPR013328">
    <property type="entry name" value="6PGD_dom2"/>
</dbReference>
<dbReference type="GO" id="GO:0050661">
    <property type="term" value="F:NADP binding"/>
    <property type="evidence" value="ECO:0007669"/>
    <property type="project" value="InterPro"/>
</dbReference>
<dbReference type="InterPro" id="IPR006113">
    <property type="entry name" value="6PGDH_Gnd/GntZ"/>
</dbReference>
<keyword evidence="4 8" id="KW-0570">Pentose shunt</keyword>
<feature type="binding site" description="in other chain" evidence="6">
    <location>
        <position position="294"/>
    </location>
    <ligand>
        <name>substrate</name>
        <note>ligand shared between dimeric partners</note>
    </ligand>
</feature>
<feature type="binding site" description="in other chain" evidence="6">
    <location>
        <position position="267"/>
    </location>
    <ligand>
        <name>substrate</name>
        <note>ligand shared between dimeric partners</note>
    </ligand>
</feature>
<dbReference type="FunFam" id="3.40.50.720:FF:000007">
    <property type="entry name" value="6-phosphogluconate dehydrogenase, decarboxylating"/>
    <property type="match status" value="1"/>
</dbReference>
<dbReference type="SUPFAM" id="SSF48179">
    <property type="entry name" value="6-phosphogluconate dehydrogenase C-terminal domain-like"/>
    <property type="match status" value="1"/>
</dbReference>
<dbReference type="FunFam" id="1.20.5.320:FF:000001">
    <property type="entry name" value="6-phosphogluconate dehydrogenase, decarboxylating"/>
    <property type="match status" value="1"/>
</dbReference>
<evidence type="ECO:0000313" key="10">
    <source>
        <dbReference type="EMBL" id="MYH62967.1"/>
    </source>
</evidence>
<feature type="binding site" evidence="7">
    <location>
        <begin position="38"/>
        <end position="40"/>
    </location>
    <ligand>
        <name>NADP(+)</name>
        <dbReference type="ChEBI" id="CHEBI:58349"/>
    </ligand>
</feature>
<keyword evidence="2 4" id="KW-0560">Oxidoreductase</keyword>
<feature type="binding site" evidence="7">
    <location>
        <begin position="15"/>
        <end position="20"/>
    </location>
    <ligand>
        <name>NADP(+)</name>
        <dbReference type="ChEBI" id="CHEBI:58349"/>
    </ligand>
</feature>
<dbReference type="PIRSF" id="PIRSF000109">
    <property type="entry name" value="6PGD"/>
    <property type="match status" value="1"/>
</dbReference>
<feature type="binding site" description="in other chain" evidence="6">
    <location>
        <position position="197"/>
    </location>
    <ligand>
        <name>substrate</name>
        <note>ligand shared between dimeric partners</note>
    </ligand>
</feature>
<dbReference type="InterPro" id="IPR006115">
    <property type="entry name" value="6PGDH_NADP-bd"/>
</dbReference>
<comment type="similarity">
    <text evidence="1 4 8">Belongs to the 6-phosphogluconate dehydrogenase family.</text>
</comment>
<comment type="caution">
    <text evidence="10">The sequence shown here is derived from an EMBL/GenBank/DDBJ whole genome shotgun (WGS) entry which is preliminary data.</text>
</comment>
<protein>
    <recommendedName>
        <fullName evidence="4 8">6-phosphogluconate dehydrogenase, decarboxylating</fullName>
        <ecNumber evidence="4 8">1.1.1.44</ecNumber>
    </recommendedName>
</protein>
<dbReference type="EMBL" id="VYDA01000526">
    <property type="protein sequence ID" value="MYH62967.1"/>
    <property type="molecule type" value="Genomic_DNA"/>
</dbReference>
<dbReference type="AlphaFoldDB" id="A0A6B1G3I5"/>
<proteinExistence type="inferred from homology"/>
<gene>
    <name evidence="10" type="primary">gndA</name>
    <name evidence="10" type="ORF">F4148_14835</name>
</gene>
<evidence type="ECO:0000256" key="4">
    <source>
        <dbReference type="PIRNR" id="PIRNR000109"/>
    </source>
</evidence>
<feature type="active site" description="Proton donor" evidence="5">
    <location>
        <position position="196"/>
    </location>
</feature>
<dbReference type="InterPro" id="IPR008927">
    <property type="entry name" value="6-PGluconate_DH-like_C_sf"/>
</dbReference>
<keyword evidence="4 8" id="KW-0521">NADP</keyword>
<dbReference type="Gene3D" id="1.20.5.320">
    <property type="entry name" value="6-Phosphogluconate Dehydrogenase, domain 3"/>
    <property type="match status" value="1"/>
</dbReference>
<name>A0A6B1G3I5_9CHLR</name>
<feature type="binding site" description="in other chain" evidence="6">
    <location>
        <position position="107"/>
    </location>
    <ligand>
        <name>substrate</name>
        <note>ligand shared between dimeric partners</note>
    </ligand>
</feature>
<dbReference type="GO" id="GO:0019521">
    <property type="term" value="P:D-gluconate metabolic process"/>
    <property type="evidence" value="ECO:0007669"/>
    <property type="project" value="UniProtKB-KW"/>
</dbReference>
<sequence>MPDAIAPCGDIAVSGLAVMGQNLVLNLERNGYNVVVHNRTTSKMTDFAAEHAGKNLIPAVTLEEMVANLIRPRRVLLMVQAGRPVDAVLDALVPLLDEGDIVMDGGNSYFPDTERRSHHLTAKGLVYMGVGVSGGEEGALWGPSIMPGGAAEGWEAVRPMLRAISAKAEEDSEPCVSYIGRGGAGHYVKMVHNGIEYGDMQLIAEAYDILQQVLGLSPSELAEVFAEWNEGELDSFLIEITSKIFRRLDDESGSALVDKVLDKAQQKGTGKWTSQNAMDVGAPIPTINSAVTGRIISSLKEERVAASAQLPGPETQSYEGGRQELIDATRDALYASKISAYAQGMALLRQASEEYDYGLNLGEIAAIWRAGCIIRARFLNRITDAYNRNPALTNLLLDEEFRAAVTQRLPAWRKVIQLAVARGIPTPAFSASLAYYDSYRSSRLPANLIQAQRDFFGAHTYERTDREGIFHSEWE</sequence>
<dbReference type="Pfam" id="PF03446">
    <property type="entry name" value="NAD_binding_2"/>
    <property type="match status" value="1"/>
</dbReference>
<dbReference type="FunFam" id="1.10.1040.10:FF:000002">
    <property type="entry name" value="6-phosphogluconate dehydrogenase, decarboxylating"/>
    <property type="match status" value="1"/>
</dbReference>
<feature type="domain" description="6-phosphogluconate dehydrogenase C-terminal" evidence="9">
    <location>
        <begin position="185"/>
        <end position="475"/>
    </location>
</feature>
<evidence type="ECO:0000256" key="5">
    <source>
        <dbReference type="PIRSR" id="PIRSR000109-1"/>
    </source>
</evidence>
<reference evidence="10" key="1">
    <citation type="submission" date="2019-09" db="EMBL/GenBank/DDBJ databases">
        <title>Characterisation of the sponge microbiome using genome-centric metagenomics.</title>
        <authorList>
            <person name="Engelberts J.P."/>
            <person name="Robbins S.J."/>
            <person name="De Goeij J.M."/>
            <person name="Aranda M."/>
            <person name="Bell S.C."/>
            <person name="Webster N.S."/>
        </authorList>
    </citation>
    <scope>NUCLEOTIDE SEQUENCE</scope>
    <source>
        <strain evidence="10">SB0675_bin_29</strain>
    </source>
</reference>
<evidence type="ECO:0000256" key="8">
    <source>
        <dbReference type="RuleBase" id="RU000485"/>
    </source>
</evidence>
<evidence type="ECO:0000256" key="2">
    <source>
        <dbReference type="ARBA" id="ARBA00023002"/>
    </source>
</evidence>
<dbReference type="SMART" id="SM01350">
    <property type="entry name" value="6PGD"/>
    <property type="match status" value="1"/>
</dbReference>
<dbReference type="GO" id="GO:0006098">
    <property type="term" value="P:pentose-phosphate shunt"/>
    <property type="evidence" value="ECO:0007669"/>
    <property type="project" value="UniProtKB-UniPathway"/>
</dbReference>
<feature type="binding site" evidence="6">
    <location>
        <position position="453"/>
    </location>
    <ligand>
        <name>substrate</name>
        <note>ligand shared between dimeric partners</note>
    </ligand>
</feature>